<gene>
    <name evidence="1" type="ORF">K488DRAFT_45047</name>
</gene>
<keyword evidence="2" id="KW-1185">Reference proteome</keyword>
<organism evidence="1 2">
    <name type="scientific">Vararia minispora EC-137</name>
    <dbReference type="NCBI Taxonomy" id="1314806"/>
    <lineage>
        <taxon>Eukaryota</taxon>
        <taxon>Fungi</taxon>
        <taxon>Dikarya</taxon>
        <taxon>Basidiomycota</taxon>
        <taxon>Agaricomycotina</taxon>
        <taxon>Agaricomycetes</taxon>
        <taxon>Russulales</taxon>
        <taxon>Lachnocladiaceae</taxon>
        <taxon>Vararia</taxon>
    </lineage>
</organism>
<reference evidence="1" key="1">
    <citation type="submission" date="2021-02" db="EMBL/GenBank/DDBJ databases">
        <authorList>
            <consortium name="DOE Joint Genome Institute"/>
            <person name="Ahrendt S."/>
            <person name="Looney B.P."/>
            <person name="Miyauchi S."/>
            <person name="Morin E."/>
            <person name="Drula E."/>
            <person name="Courty P.E."/>
            <person name="Chicoki N."/>
            <person name="Fauchery L."/>
            <person name="Kohler A."/>
            <person name="Kuo A."/>
            <person name="Labutti K."/>
            <person name="Pangilinan J."/>
            <person name="Lipzen A."/>
            <person name="Riley R."/>
            <person name="Andreopoulos W."/>
            <person name="He G."/>
            <person name="Johnson J."/>
            <person name="Barry K.W."/>
            <person name="Grigoriev I.V."/>
            <person name="Nagy L."/>
            <person name="Hibbett D."/>
            <person name="Henrissat B."/>
            <person name="Matheny P.B."/>
            <person name="Labbe J."/>
            <person name="Martin F."/>
        </authorList>
    </citation>
    <scope>NUCLEOTIDE SEQUENCE</scope>
    <source>
        <strain evidence="1">EC-137</strain>
    </source>
</reference>
<comment type="caution">
    <text evidence="1">The sequence shown here is derived from an EMBL/GenBank/DDBJ whole genome shotgun (WGS) entry which is preliminary data.</text>
</comment>
<dbReference type="Proteomes" id="UP000814128">
    <property type="component" value="Unassembled WGS sequence"/>
</dbReference>
<sequence>MARLIVLSIFLALAAAQTTERNCPAEYPIGLCCISLEPFSANSYVWESVCGFTPPADLSTPTASFCGAPGTCYSGIIPVCCEKALTCQSGVDGPTGINCTRVEP</sequence>
<protein>
    <submittedName>
        <fullName evidence="1">Uncharacterized protein</fullName>
    </submittedName>
</protein>
<accession>A0ACB8QS39</accession>
<dbReference type="EMBL" id="MU273497">
    <property type="protein sequence ID" value="KAI0034648.1"/>
    <property type="molecule type" value="Genomic_DNA"/>
</dbReference>
<name>A0ACB8QS39_9AGAM</name>
<evidence type="ECO:0000313" key="2">
    <source>
        <dbReference type="Proteomes" id="UP000814128"/>
    </source>
</evidence>
<evidence type="ECO:0000313" key="1">
    <source>
        <dbReference type="EMBL" id="KAI0034648.1"/>
    </source>
</evidence>
<proteinExistence type="predicted"/>
<reference evidence="1" key="2">
    <citation type="journal article" date="2022" name="New Phytol.">
        <title>Evolutionary transition to the ectomycorrhizal habit in the genomes of a hyperdiverse lineage of mushroom-forming fungi.</title>
        <authorList>
            <person name="Looney B."/>
            <person name="Miyauchi S."/>
            <person name="Morin E."/>
            <person name="Drula E."/>
            <person name="Courty P.E."/>
            <person name="Kohler A."/>
            <person name="Kuo A."/>
            <person name="LaButti K."/>
            <person name="Pangilinan J."/>
            <person name="Lipzen A."/>
            <person name="Riley R."/>
            <person name="Andreopoulos W."/>
            <person name="He G."/>
            <person name="Johnson J."/>
            <person name="Nolan M."/>
            <person name="Tritt A."/>
            <person name="Barry K.W."/>
            <person name="Grigoriev I.V."/>
            <person name="Nagy L.G."/>
            <person name="Hibbett D."/>
            <person name="Henrissat B."/>
            <person name="Matheny P.B."/>
            <person name="Labbe J."/>
            <person name="Martin F.M."/>
        </authorList>
    </citation>
    <scope>NUCLEOTIDE SEQUENCE</scope>
    <source>
        <strain evidence="1">EC-137</strain>
    </source>
</reference>